<name>A0A8S5TD15_9CAUD</name>
<proteinExistence type="predicted"/>
<sequence>MPKCEYFEKCENPLKSRLKNVGNRQNDKDSIWWKHLSACHVYYIIFVTKW</sequence>
<accession>A0A8S5TD15</accession>
<protein>
    <submittedName>
        <fullName evidence="1">Uncharacterized protein</fullName>
    </submittedName>
</protein>
<dbReference type="EMBL" id="BK032799">
    <property type="protein sequence ID" value="DAF60931.1"/>
    <property type="molecule type" value="Genomic_DNA"/>
</dbReference>
<reference evidence="1" key="1">
    <citation type="journal article" date="2021" name="Proc. Natl. Acad. Sci. U.S.A.">
        <title>A Catalog of Tens of Thousands of Viruses from Human Metagenomes Reveals Hidden Associations with Chronic Diseases.</title>
        <authorList>
            <person name="Tisza M.J."/>
            <person name="Buck C.B."/>
        </authorList>
    </citation>
    <scope>NUCLEOTIDE SEQUENCE</scope>
    <source>
        <strain evidence="1">CteEQ43</strain>
    </source>
</reference>
<evidence type="ECO:0000313" key="1">
    <source>
        <dbReference type="EMBL" id="DAF60931.1"/>
    </source>
</evidence>
<organism evidence="1">
    <name type="scientific">Siphoviridae sp. cteEQ43</name>
    <dbReference type="NCBI Taxonomy" id="2827905"/>
    <lineage>
        <taxon>Viruses</taxon>
        <taxon>Duplodnaviria</taxon>
        <taxon>Heunggongvirae</taxon>
        <taxon>Uroviricota</taxon>
        <taxon>Caudoviricetes</taxon>
    </lineage>
</organism>